<dbReference type="Proteomes" id="UP000010367">
    <property type="component" value="Chromosome"/>
</dbReference>
<name>K9TQD2_9CYAN</name>
<proteinExistence type="predicted"/>
<evidence type="ECO:0000313" key="3">
    <source>
        <dbReference type="Proteomes" id="UP000010367"/>
    </source>
</evidence>
<feature type="compositionally biased region" description="Polar residues" evidence="1">
    <location>
        <begin position="44"/>
        <end position="54"/>
    </location>
</feature>
<reference evidence="2 3" key="1">
    <citation type="submission" date="2012-06" db="EMBL/GenBank/DDBJ databases">
        <title>Finished chromosome of genome of Oscillatoria acuminata PCC 6304.</title>
        <authorList>
            <consortium name="US DOE Joint Genome Institute"/>
            <person name="Gugger M."/>
            <person name="Coursin T."/>
            <person name="Rippka R."/>
            <person name="Tandeau De Marsac N."/>
            <person name="Huntemann M."/>
            <person name="Wei C.-L."/>
            <person name="Han J."/>
            <person name="Detter J.C."/>
            <person name="Han C."/>
            <person name="Tapia R."/>
            <person name="Davenport K."/>
            <person name="Daligault H."/>
            <person name="Erkkila T."/>
            <person name="Gu W."/>
            <person name="Munk A.C.C."/>
            <person name="Teshima H."/>
            <person name="Xu Y."/>
            <person name="Chain P."/>
            <person name="Chen A."/>
            <person name="Krypides N."/>
            <person name="Mavromatis K."/>
            <person name="Markowitz V."/>
            <person name="Szeto E."/>
            <person name="Ivanova N."/>
            <person name="Mikhailova N."/>
            <person name="Ovchinnikova G."/>
            <person name="Pagani I."/>
            <person name="Pati A."/>
            <person name="Goodwin L."/>
            <person name="Peters L."/>
            <person name="Pitluck S."/>
            <person name="Woyke T."/>
            <person name="Kerfeld C."/>
        </authorList>
    </citation>
    <scope>NUCLEOTIDE SEQUENCE [LARGE SCALE GENOMIC DNA]</scope>
    <source>
        <strain evidence="2 3">PCC 6304</strain>
    </source>
</reference>
<dbReference type="KEGG" id="oac:Oscil6304_5116"/>
<protein>
    <submittedName>
        <fullName evidence="2">Uncharacterized protein</fullName>
    </submittedName>
</protein>
<dbReference type="RefSeq" id="WP_015151232.1">
    <property type="nucleotide sequence ID" value="NC_019693.1"/>
</dbReference>
<evidence type="ECO:0000313" key="2">
    <source>
        <dbReference type="EMBL" id="AFY84618.1"/>
    </source>
</evidence>
<evidence type="ECO:0000256" key="1">
    <source>
        <dbReference type="SAM" id="MobiDB-lite"/>
    </source>
</evidence>
<accession>K9TQD2</accession>
<gene>
    <name evidence="2" type="ORF">Oscil6304_5116</name>
</gene>
<dbReference type="HOGENOM" id="CLU_2718431_0_0_3"/>
<dbReference type="AlphaFoldDB" id="K9TQD2"/>
<feature type="compositionally biased region" description="Basic and acidic residues" evidence="1">
    <location>
        <begin position="57"/>
        <end position="72"/>
    </location>
</feature>
<dbReference type="EMBL" id="CP003607">
    <property type="protein sequence ID" value="AFY84618.1"/>
    <property type="molecule type" value="Genomic_DNA"/>
</dbReference>
<sequence>MDVTTVTQKLRQNPYEVYRDPLTGKWIVIKNPKLPCDRHVNHSKPLSNLSQSLKTGEGQELRSDGGEGPLKE</sequence>
<organism evidence="2 3">
    <name type="scientific">Oscillatoria acuminata PCC 6304</name>
    <dbReference type="NCBI Taxonomy" id="56110"/>
    <lineage>
        <taxon>Bacteria</taxon>
        <taxon>Bacillati</taxon>
        <taxon>Cyanobacteriota</taxon>
        <taxon>Cyanophyceae</taxon>
        <taxon>Oscillatoriophycideae</taxon>
        <taxon>Oscillatoriales</taxon>
        <taxon>Oscillatoriaceae</taxon>
        <taxon>Oscillatoria</taxon>
    </lineage>
</organism>
<feature type="region of interest" description="Disordered" evidence="1">
    <location>
        <begin position="39"/>
        <end position="72"/>
    </location>
</feature>
<keyword evidence="3" id="KW-1185">Reference proteome</keyword>
<dbReference type="InParanoid" id="K9TQD2"/>